<sequence>MRQAGHATRKRLLDAARQEFTEYGVAGARINRIASAARASKERLYTYFPSKEALFAEVVQLWLLELDSVAQPAPADMPGYVGRLFDHFAQNPLDSRLSAWMQLEFGDEAPPAHMDLLSSAIKAVGEGQAQGAIDPEWDPFDLVMLLVGVAHTMATTGLSTRGLGVERSQVTTQRRAAAVEAARRLIDGAPS</sequence>
<name>A0ABU8AZ62_9ACTN</name>
<dbReference type="InterPro" id="IPR001647">
    <property type="entry name" value="HTH_TetR"/>
</dbReference>
<keyword evidence="5" id="KW-1185">Reference proteome</keyword>
<dbReference type="EMBL" id="JARULZ010000002">
    <property type="protein sequence ID" value="MEH0638912.1"/>
    <property type="molecule type" value="Genomic_DNA"/>
</dbReference>
<dbReference type="SUPFAM" id="SSF48498">
    <property type="entry name" value="Tetracyclin repressor-like, C-terminal domain"/>
    <property type="match status" value="1"/>
</dbReference>
<dbReference type="InterPro" id="IPR050109">
    <property type="entry name" value="HTH-type_TetR-like_transc_reg"/>
</dbReference>
<dbReference type="InterPro" id="IPR036271">
    <property type="entry name" value="Tet_transcr_reg_TetR-rel_C_sf"/>
</dbReference>
<dbReference type="InterPro" id="IPR041467">
    <property type="entry name" value="Sco4008_C"/>
</dbReference>
<dbReference type="Proteomes" id="UP001310290">
    <property type="component" value="Unassembled WGS sequence"/>
</dbReference>
<comment type="caution">
    <text evidence="4">The sequence shown here is derived from an EMBL/GenBank/DDBJ whole genome shotgun (WGS) entry which is preliminary data.</text>
</comment>
<dbReference type="Gene3D" id="1.10.357.10">
    <property type="entry name" value="Tetracycline Repressor, domain 2"/>
    <property type="match status" value="1"/>
</dbReference>
<proteinExistence type="predicted"/>
<dbReference type="InterPro" id="IPR009057">
    <property type="entry name" value="Homeodomain-like_sf"/>
</dbReference>
<gene>
    <name evidence="4" type="ORF">QBA35_37745</name>
</gene>
<accession>A0ABU8AZ62</accession>
<keyword evidence="1 2" id="KW-0238">DNA-binding</keyword>
<protein>
    <submittedName>
        <fullName evidence="4">TetR family transcriptional regulator</fullName>
    </submittedName>
</protein>
<evidence type="ECO:0000256" key="1">
    <source>
        <dbReference type="ARBA" id="ARBA00023125"/>
    </source>
</evidence>
<organism evidence="4 5">
    <name type="scientific">Streptomyces bottropensis</name>
    <dbReference type="NCBI Taxonomy" id="42235"/>
    <lineage>
        <taxon>Bacteria</taxon>
        <taxon>Bacillati</taxon>
        <taxon>Actinomycetota</taxon>
        <taxon>Actinomycetes</taxon>
        <taxon>Kitasatosporales</taxon>
        <taxon>Streptomycetaceae</taxon>
        <taxon>Streptomyces</taxon>
    </lineage>
</organism>
<dbReference type="RefSeq" id="WP_334661530.1">
    <property type="nucleotide sequence ID" value="NZ_JARULZ010000002.1"/>
</dbReference>
<dbReference type="Pfam" id="PF00440">
    <property type="entry name" value="TetR_N"/>
    <property type="match status" value="1"/>
</dbReference>
<dbReference type="SUPFAM" id="SSF46689">
    <property type="entry name" value="Homeodomain-like"/>
    <property type="match status" value="1"/>
</dbReference>
<dbReference type="PROSITE" id="PS50977">
    <property type="entry name" value="HTH_TETR_2"/>
    <property type="match status" value="1"/>
</dbReference>
<feature type="domain" description="HTH tetR-type" evidence="3">
    <location>
        <begin position="6"/>
        <end position="66"/>
    </location>
</feature>
<evidence type="ECO:0000313" key="5">
    <source>
        <dbReference type="Proteomes" id="UP001310290"/>
    </source>
</evidence>
<dbReference type="PANTHER" id="PTHR30328">
    <property type="entry name" value="TRANSCRIPTIONAL REPRESSOR"/>
    <property type="match status" value="1"/>
</dbReference>
<reference evidence="4" key="1">
    <citation type="submission" date="2023-04" db="EMBL/GenBank/DDBJ databases">
        <title>Genomic diversity of scab-causing Streptomyces spp. in the province of Quebec, Canada.</title>
        <authorList>
            <person name="Biessy A."/>
            <person name="Cadieux M."/>
            <person name="Ciotola M."/>
            <person name="Filion M."/>
        </authorList>
    </citation>
    <scope>NUCLEOTIDE SEQUENCE</scope>
    <source>
        <strain evidence="4">B21-115</strain>
    </source>
</reference>
<dbReference type="PRINTS" id="PR00455">
    <property type="entry name" value="HTHTETR"/>
</dbReference>
<dbReference type="Pfam" id="PF17926">
    <property type="entry name" value="TetR_C_21"/>
    <property type="match status" value="1"/>
</dbReference>
<dbReference type="PANTHER" id="PTHR30328:SF54">
    <property type="entry name" value="HTH-TYPE TRANSCRIPTIONAL REPRESSOR SCO4008"/>
    <property type="match status" value="1"/>
</dbReference>
<evidence type="ECO:0000256" key="2">
    <source>
        <dbReference type="PROSITE-ProRule" id="PRU00335"/>
    </source>
</evidence>
<evidence type="ECO:0000313" key="4">
    <source>
        <dbReference type="EMBL" id="MEH0638912.1"/>
    </source>
</evidence>
<feature type="DNA-binding region" description="H-T-H motif" evidence="2">
    <location>
        <begin position="29"/>
        <end position="48"/>
    </location>
</feature>
<evidence type="ECO:0000259" key="3">
    <source>
        <dbReference type="PROSITE" id="PS50977"/>
    </source>
</evidence>